<accession>A0A341C1G6</accession>
<sequence>MGGDKVDKGDPESVLGFKADLSLQGEARVRKVAGGPRGRTGTPKRRKSHLETVSCSGAPVRSRNRRGTGLWRERGWASGGGAGDQRTKRAQSLPGEEGGGGSAHPPGPTLSGSSSCSAGRGREIAAASTSRPLRAAQPGDRRRSRSMRCARDGRPGGVRGRTAPPRLGPGSAQLRHLLPPQPLRLTPGSGSGSRRRRRRLTAPRPGPGPAPAPRANQARHRPLRHRPARPTAQRPKFGASTAPVCRAVDARDRCRLVLLLASGDPPGPHLESKGLNWGKGTPRTRPSGEKGGSKFKRTIFQLQSNLNPSCRPSCSTTYVGKLSTWPGEDSSGVFWPESVCDES</sequence>
<proteinExistence type="predicted"/>
<feature type="compositionally biased region" description="Low complexity" evidence="1">
    <location>
        <begin position="173"/>
        <end position="188"/>
    </location>
</feature>
<evidence type="ECO:0000313" key="2">
    <source>
        <dbReference type="Proteomes" id="UP000252040"/>
    </source>
</evidence>
<protein>
    <submittedName>
        <fullName evidence="3">Uncharacterized protein LOC112404824</fullName>
    </submittedName>
</protein>
<dbReference type="KEGG" id="nasi:112404824"/>
<keyword evidence="2" id="KW-1185">Reference proteome</keyword>
<gene>
    <name evidence="3" type="primary">LOC112404824</name>
</gene>
<reference evidence="3" key="1">
    <citation type="submission" date="2025-08" db="UniProtKB">
        <authorList>
            <consortium name="RefSeq"/>
        </authorList>
    </citation>
    <scope>IDENTIFICATION</scope>
    <source>
        <tissue evidence="3">Meat</tissue>
    </source>
</reference>
<evidence type="ECO:0000256" key="1">
    <source>
        <dbReference type="SAM" id="MobiDB-lite"/>
    </source>
</evidence>
<name>A0A341C1G6_NEOAA</name>
<dbReference type="GeneID" id="112404824"/>
<evidence type="ECO:0000313" key="3">
    <source>
        <dbReference type="RefSeq" id="XP_024608700.1"/>
    </source>
</evidence>
<dbReference type="AlphaFoldDB" id="A0A341C1G6"/>
<feature type="compositionally biased region" description="Basic residues" evidence="1">
    <location>
        <begin position="217"/>
        <end position="228"/>
    </location>
</feature>
<feature type="compositionally biased region" description="Low complexity" evidence="1">
    <location>
        <begin position="109"/>
        <end position="119"/>
    </location>
</feature>
<dbReference type="Proteomes" id="UP000252040">
    <property type="component" value="Unplaced"/>
</dbReference>
<feature type="region of interest" description="Disordered" evidence="1">
    <location>
        <begin position="269"/>
        <end position="293"/>
    </location>
</feature>
<feature type="compositionally biased region" description="Basic and acidic residues" evidence="1">
    <location>
        <begin position="1"/>
        <end position="11"/>
    </location>
</feature>
<dbReference type="RefSeq" id="XP_024608700.1">
    <property type="nucleotide sequence ID" value="XM_024752932.1"/>
</dbReference>
<feature type="region of interest" description="Disordered" evidence="1">
    <location>
        <begin position="1"/>
        <end position="241"/>
    </location>
</feature>
<dbReference type="InParanoid" id="A0A341C1G6"/>
<organism evidence="2 3">
    <name type="scientific">Neophocaena asiaeorientalis asiaeorientalis</name>
    <name type="common">Yangtze finless porpoise</name>
    <name type="synonym">Neophocaena phocaenoides subsp. asiaeorientalis</name>
    <dbReference type="NCBI Taxonomy" id="1706337"/>
    <lineage>
        <taxon>Eukaryota</taxon>
        <taxon>Metazoa</taxon>
        <taxon>Chordata</taxon>
        <taxon>Craniata</taxon>
        <taxon>Vertebrata</taxon>
        <taxon>Euteleostomi</taxon>
        <taxon>Mammalia</taxon>
        <taxon>Eutheria</taxon>
        <taxon>Laurasiatheria</taxon>
        <taxon>Artiodactyla</taxon>
        <taxon>Whippomorpha</taxon>
        <taxon>Cetacea</taxon>
        <taxon>Odontoceti</taxon>
        <taxon>Phocoenidae</taxon>
        <taxon>Neophocaena</taxon>
    </lineage>
</organism>